<keyword evidence="3" id="KW-1185">Reference proteome</keyword>
<gene>
    <name evidence="2" type="ORF">GORHZ_171_00440</name>
</gene>
<name>K6WF52_9ACTN</name>
<accession>K6WF52</accession>
<evidence type="ECO:0000313" key="2">
    <source>
        <dbReference type="EMBL" id="GAB92371.1"/>
    </source>
</evidence>
<feature type="region of interest" description="Disordered" evidence="1">
    <location>
        <begin position="1"/>
        <end position="32"/>
    </location>
</feature>
<evidence type="ECO:0000256" key="1">
    <source>
        <dbReference type="SAM" id="MobiDB-lite"/>
    </source>
</evidence>
<proteinExistence type="predicted"/>
<evidence type="ECO:0000313" key="3">
    <source>
        <dbReference type="Proteomes" id="UP000008363"/>
    </source>
</evidence>
<protein>
    <submittedName>
        <fullName evidence="2">Uncharacterized protein</fullName>
    </submittedName>
</protein>
<dbReference type="EMBL" id="BAHC01000171">
    <property type="protein sequence ID" value="GAB92371.1"/>
    <property type="molecule type" value="Genomic_DNA"/>
</dbReference>
<organism evidence="2 3">
    <name type="scientific">Gordonia rhizosphera NBRC 16068</name>
    <dbReference type="NCBI Taxonomy" id="1108045"/>
    <lineage>
        <taxon>Bacteria</taxon>
        <taxon>Bacillati</taxon>
        <taxon>Actinomycetota</taxon>
        <taxon>Actinomycetes</taxon>
        <taxon>Mycobacteriales</taxon>
        <taxon>Gordoniaceae</taxon>
        <taxon>Gordonia</taxon>
    </lineage>
</organism>
<dbReference type="Proteomes" id="UP000008363">
    <property type="component" value="Unassembled WGS sequence"/>
</dbReference>
<comment type="caution">
    <text evidence="2">The sequence shown here is derived from an EMBL/GenBank/DDBJ whole genome shotgun (WGS) entry which is preliminary data.</text>
</comment>
<dbReference type="RefSeq" id="WP_006336721.1">
    <property type="nucleotide sequence ID" value="NZ_BAHC01000171.1"/>
</dbReference>
<dbReference type="AlphaFoldDB" id="K6WF52"/>
<sequence>MDSPNLGAGRNKGTVCDTRTANTENLGRPGRGLAAHARGRFCTVTHEAASQTWNAAA</sequence>
<reference evidence="2 3" key="1">
    <citation type="submission" date="2012-08" db="EMBL/GenBank/DDBJ databases">
        <title>Whole genome shotgun sequence of Gordonia rhizosphera NBRC 16068.</title>
        <authorList>
            <person name="Takarada H."/>
            <person name="Isaki S."/>
            <person name="Hosoyama A."/>
            <person name="Tsuchikane K."/>
            <person name="Katsumata H."/>
            <person name="Baba S."/>
            <person name="Ohji S."/>
            <person name="Yamazaki S."/>
            <person name="Fujita N."/>
        </authorList>
    </citation>
    <scope>NUCLEOTIDE SEQUENCE [LARGE SCALE GENOMIC DNA]</scope>
    <source>
        <strain evidence="2 3">NBRC 16068</strain>
    </source>
</reference>